<evidence type="ECO:0000313" key="3">
    <source>
        <dbReference type="Proteomes" id="UP000037035"/>
    </source>
</evidence>
<dbReference type="OrthoDB" id="2497631at2759"/>
<comment type="caution">
    <text evidence="2">The sequence shown here is derived from an EMBL/GenBank/DDBJ whole genome shotgun (WGS) entry which is preliminary data.</text>
</comment>
<organism evidence="2 3">
    <name type="scientific">Puccinia sorghi</name>
    <dbReference type="NCBI Taxonomy" id="27349"/>
    <lineage>
        <taxon>Eukaryota</taxon>
        <taxon>Fungi</taxon>
        <taxon>Dikarya</taxon>
        <taxon>Basidiomycota</taxon>
        <taxon>Pucciniomycotina</taxon>
        <taxon>Pucciniomycetes</taxon>
        <taxon>Pucciniales</taxon>
        <taxon>Pucciniaceae</taxon>
        <taxon>Puccinia</taxon>
    </lineage>
</organism>
<evidence type="ECO:0000256" key="1">
    <source>
        <dbReference type="SAM" id="MobiDB-lite"/>
    </source>
</evidence>
<gene>
    <name evidence="2" type="ORF">VP01_2234g3</name>
</gene>
<dbReference type="EMBL" id="LAVV01007097">
    <property type="protein sequence ID" value="KNZ57127.1"/>
    <property type="molecule type" value="Genomic_DNA"/>
</dbReference>
<feature type="region of interest" description="Disordered" evidence="1">
    <location>
        <begin position="112"/>
        <end position="141"/>
    </location>
</feature>
<proteinExistence type="predicted"/>
<protein>
    <submittedName>
        <fullName evidence="2">Uncharacterized protein</fullName>
    </submittedName>
</protein>
<dbReference type="AlphaFoldDB" id="A0A0L6V996"/>
<sequence length="262" mass="29230">MANPELRCNIEEIRFEEVGRKCYFVLTAHKSDFLNFFTAKVQIDIMLGPSFLTGLVLSALFYFATSSVGVASPIVISDYRDTKSTLSARTGTATKDLSTFIPRNHIAHQNDEQINNSQVYSSTGSKKSSTTAQQDESSLPEVIPKDPNGFFHLASLNRFKSSVASFKAWQRLNVVPDATTLARNNAQDVASKLDYFIDKITTRPHLHHAWHAKSDVPWGSWTPREADSLTRNSSSCSRISVRLDVTSKDMVEAGMAINKRQH</sequence>
<evidence type="ECO:0000313" key="2">
    <source>
        <dbReference type="EMBL" id="KNZ57127.1"/>
    </source>
</evidence>
<name>A0A0L6V996_9BASI</name>
<accession>A0A0L6V996</accession>
<reference evidence="2 3" key="1">
    <citation type="submission" date="2015-08" db="EMBL/GenBank/DDBJ databases">
        <title>Next Generation Sequencing and Analysis of the Genome of Puccinia sorghi L Schw, the Causal Agent of Maize Common Rust.</title>
        <authorList>
            <person name="Rochi L."/>
            <person name="Burguener G."/>
            <person name="Darino M."/>
            <person name="Turjanski A."/>
            <person name="Kreff E."/>
            <person name="Dieguez M.J."/>
            <person name="Sacco F."/>
        </authorList>
    </citation>
    <scope>NUCLEOTIDE SEQUENCE [LARGE SCALE GENOMIC DNA]</scope>
    <source>
        <strain evidence="2 3">RO10H11247</strain>
    </source>
</reference>
<dbReference type="Proteomes" id="UP000037035">
    <property type="component" value="Unassembled WGS sequence"/>
</dbReference>
<dbReference type="VEuPathDB" id="FungiDB:VP01_2234g3"/>
<keyword evidence="3" id="KW-1185">Reference proteome</keyword>
<feature type="compositionally biased region" description="Low complexity" evidence="1">
    <location>
        <begin position="121"/>
        <end position="131"/>
    </location>
</feature>